<evidence type="ECO:0000313" key="1">
    <source>
        <dbReference type="EMBL" id="WFD21679.1"/>
    </source>
</evidence>
<dbReference type="EMBL" id="CP119900">
    <property type="protein sequence ID" value="WFD21679.1"/>
    <property type="molecule type" value="Genomic_DNA"/>
</dbReference>
<proteinExistence type="predicted"/>
<sequence length="447" mass="49705">MAEAQRFWAAAYFAPLHVTLGQWHEACAAPQRFVQVWRAWWPVLADGTQALPAEAAVARTARPRCVPPWGEEAWLVQRAVLLYLCHAPYCKPDVPVYAQPFRPLVETYAAGLSPNDAPRAMHAWLSLSTPRERAFLQAVVRALLAGRCSDVSDLVPCDVCATWAVPTYVPRATPLAAFEASRAAGLLEHSESRPLYLVRQAWLQQYWRRMRHDMHAGLAESIELMAGLAIREAPMHGVHMRPALVVSLAQQHAGLAAEWVLCTCCLPPTHVPPAWVQRGLWEQLGEAFAQATSHLRAAGDVLVLLLESSERVSTHLEDGTTVELRLAWLVQRVCVPRFLAALATVMESACREDVAEFVCTWTLRLMHKLYLPLHRDARPKEPEDVHSADANSAALTALYAHADDELDMLDAVLRSATLRYARHAWAAALYQALTHGPRQVGPRAVEK</sequence>
<dbReference type="Proteomes" id="UP001214415">
    <property type="component" value="Chromosome 1"/>
</dbReference>
<protein>
    <submittedName>
        <fullName evidence="1">Uncharacterized protein</fullName>
    </submittedName>
</protein>
<name>A0AAF0EAW9_9BASI</name>
<keyword evidence="2" id="KW-1185">Reference proteome</keyword>
<accession>A0AAF0EAW9</accession>
<reference evidence="1" key="1">
    <citation type="submission" date="2023-03" db="EMBL/GenBank/DDBJ databases">
        <title>Mating type loci evolution in Malassezia.</title>
        <authorList>
            <person name="Coelho M.A."/>
        </authorList>
    </citation>
    <scope>NUCLEOTIDE SEQUENCE</scope>
    <source>
        <strain evidence="1">CBS 12830</strain>
    </source>
</reference>
<dbReference type="AlphaFoldDB" id="A0AAF0EAW9"/>
<organism evidence="1 2">
    <name type="scientific">Malassezia equina</name>
    <dbReference type="NCBI Taxonomy" id="1381935"/>
    <lineage>
        <taxon>Eukaryota</taxon>
        <taxon>Fungi</taxon>
        <taxon>Dikarya</taxon>
        <taxon>Basidiomycota</taxon>
        <taxon>Ustilaginomycotina</taxon>
        <taxon>Malasseziomycetes</taxon>
        <taxon>Malasseziales</taxon>
        <taxon>Malasseziaceae</taxon>
        <taxon>Malassezia</taxon>
    </lineage>
</organism>
<gene>
    <name evidence="1" type="ORF">MEQU1_000332</name>
</gene>
<evidence type="ECO:0000313" key="2">
    <source>
        <dbReference type="Proteomes" id="UP001214415"/>
    </source>
</evidence>